<evidence type="ECO:0000256" key="3">
    <source>
        <dbReference type="ARBA" id="ARBA00022801"/>
    </source>
</evidence>
<evidence type="ECO:0000256" key="4">
    <source>
        <dbReference type="ARBA" id="ARBA00022833"/>
    </source>
</evidence>
<dbReference type="PANTHER" id="PTHR43267">
    <property type="entry name" value="TRNA THREONYLCARBAMOYLADENOSINE DEHYDRATASE"/>
    <property type="match status" value="1"/>
</dbReference>
<organism evidence="8 9">
    <name type="scientific">Halomonas johnsoniae</name>
    <dbReference type="NCBI Taxonomy" id="502832"/>
    <lineage>
        <taxon>Bacteria</taxon>
        <taxon>Pseudomonadati</taxon>
        <taxon>Pseudomonadota</taxon>
        <taxon>Gammaproteobacteria</taxon>
        <taxon>Oceanospirillales</taxon>
        <taxon>Halomonadaceae</taxon>
        <taxon>Halomonas</taxon>
    </lineage>
</organism>
<reference evidence="9" key="1">
    <citation type="journal article" date="2019" name="Int. J. Syst. Evol. Microbiol.">
        <title>The Global Catalogue of Microorganisms (GCM) 10K type strain sequencing project: providing services to taxonomists for standard genome sequencing and annotation.</title>
        <authorList>
            <consortium name="The Broad Institute Genomics Platform"/>
            <consortium name="The Broad Institute Genome Sequencing Center for Infectious Disease"/>
            <person name="Wu L."/>
            <person name="Ma J."/>
        </authorList>
    </citation>
    <scope>NUCLEOTIDE SEQUENCE [LARGE SCALE GENOMIC DNA]</scope>
    <source>
        <strain evidence="9">KCTC 22157</strain>
    </source>
</reference>
<evidence type="ECO:0000259" key="7">
    <source>
        <dbReference type="Pfam" id="PF14464"/>
    </source>
</evidence>
<protein>
    <recommendedName>
        <fullName evidence="10">Thiamine biosynthesis protein ThiF</fullName>
    </recommendedName>
</protein>
<dbReference type="InterPro" id="IPR045886">
    <property type="entry name" value="ThiF/MoeB/HesA"/>
</dbReference>
<evidence type="ECO:0000313" key="8">
    <source>
        <dbReference type="EMBL" id="GGW52468.1"/>
    </source>
</evidence>
<keyword evidence="1" id="KW-0645">Protease</keyword>
<keyword evidence="2" id="KW-0479">Metal-binding</keyword>
<accession>A0ABQ2WGW9</accession>
<gene>
    <name evidence="8" type="ORF">GCM10007158_12120</name>
</gene>
<dbReference type="CDD" id="cd01483">
    <property type="entry name" value="E1_enzyme_family"/>
    <property type="match status" value="1"/>
</dbReference>
<sequence length="468" mass="51093">MMISFDLVLQASHEMQIRSLLESSNGHEAAATLLFGVADIEKDPWSGVRRRRFVSHSFQHIDRGEVVDTSPVHITWTTDSLMLLFGEAAREGWIPAIVHTHPDGIAEFSEQDDRNEAELARTAKLKGTQGLISIVINSDGVMAARIWGSRDQVEPIERFLHSGPRIALTSAKGNIAPPDFLDRQQLLFGDTANRTLSNLRVGVVGGGGTGSVVLPLLMRHGVQQAILFERDKAELSNLNRLHGSRRKDVVDKTSKAEIHQRMVQETDIGMKLVTVDAFVGDTGTVEALKACDVVFSCTDDHAGRLILNRFSRFYGIPVIDVGLAMQRRPDSGFDLFARVSTLVDGHPCLLCGGNIDPRRAHEEALKRRDPVGYEALKQEAYVLGEGDPAPAVAAFTTEAGCMAISELLAALTGFHGQSGMHATRIRRFHASDDRFPGVASIPGCPACDDLNTLGRADVEPCLDMVTYL</sequence>
<dbReference type="InterPro" id="IPR000594">
    <property type="entry name" value="ThiF_NAD_FAD-bd"/>
</dbReference>
<keyword evidence="5" id="KW-0482">Metalloprotease</keyword>
<evidence type="ECO:0000256" key="1">
    <source>
        <dbReference type="ARBA" id="ARBA00022670"/>
    </source>
</evidence>
<dbReference type="Proteomes" id="UP000647585">
    <property type="component" value="Unassembled WGS sequence"/>
</dbReference>
<keyword evidence="3" id="KW-0378">Hydrolase</keyword>
<comment type="caution">
    <text evidence="8">The sequence shown here is derived from an EMBL/GenBank/DDBJ whole genome shotgun (WGS) entry which is preliminary data.</text>
</comment>
<keyword evidence="4" id="KW-0862">Zinc</keyword>
<dbReference type="Pfam" id="PF14464">
    <property type="entry name" value="Prok-JAB"/>
    <property type="match status" value="1"/>
</dbReference>
<evidence type="ECO:0008006" key="10">
    <source>
        <dbReference type="Google" id="ProtNLM"/>
    </source>
</evidence>
<dbReference type="SUPFAM" id="SSF69572">
    <property type="entry name" value="Activating enzymes of the ubiquitin-like proteins"/>
    <property type="match status" value="1"/>
</dbReference>
<evidence type="ECO:0000259" key="6">
    <source>
        <dbReference type="Pfam" id="PF00899"/>
    </source>
</evidence>
<proteinExistence type="predicted"/>
<dbReference type="EMBL" id="BMXO01000004">
    <property type="protein sequence ID" value="GGW52468.1"/>
    <property type="molecule type" value="Genomic_DNA"/>
</dbReference>
<feature type="domain" description="THIF-type NAD/FAD binding fold" evidence="6">
    <location>
        <begin position="182"/>
        <end position="428"/>
    </location>
</feature>
<evidence type="ECO:0000256" key="2">
    <source>
        <dbReference type="ARBA" id="ARBA00022723"/>
    </source>
</evidence>
<dbReference type="RefSeq" id="WP_044628451.1">
    <property type="nucleotide sequence ID" value="NZ_BMXO01000004.1"/>
</dbReference>
<evidence type="ECO:0000313" key="9">
    <source>
        <dbReference type="Proteomes" id="UP000647585"/>
    </source>
</evidence>
<name>A0ABQ2WGW9_9GAMM</name>
<evidence type="ECO:0000256" key="5">
    <source>
        <dbReference type="ARBA" id="ARBA00023049"/>
    </source>
</evidence>
<dbReference type="PANTHER" id="PTHR43267:SF1">
    <property type="entry name" value="TRNA THREONYLCARBAMOYLADENOSINE DEHYDRATASE"/>
    <property type="match status" value="1"/>
</dbReference>
<dbReference type="InterPro" id="IPR028090">
    <property type="entry name" value="JAB_dom_prok"/>
</dbReference>
<dbReference type="Pfam" id="PF00899">
    <property type="entry name" value="ThiF"/>
    <property type="match status" value="1"/>
</dbReference>
<keyword evidence="9" id="KW-1185">Reference proteome</keyword>
<dbReference type="Gene3D" id="3.40.50.720">
    <property type="entry name" value="NAD(P)-binding Rossmann-like Domain"/>
    <property type="match status" value="1"/>
</dbReference>
<feature type="domain" description="JAB" evidence="7">
    <location>
        <begin position="12"/>
        <end position="139"/>
    </location>
</feature>
<dbReference type="InterPro" id="IPR035985">
    <property type="entry name" value="Ubiquitin-activating_enz"/>
</dbReference>